<sequence length="743" mass="83428">MDIRGCTWLLLLLLLQGQSHQPLRRSKRRWVLTTLELEEEDPGPFPKLVGELFNNMSNNVSLMYLIRGPGVDEFPEIGLFSIEDHQSGKVYVHRPVDREATPSFMVYFDAVDRSTGEVVDESLIFNIRIRDVNDHAPQFAEKEFNITVKESQASGQPIFQLLTVDLDQENTPNSQVLYFLVSQTPLLRESGFRIDLISGEVRLSGCLNYETAPWFTLVIRATDCGEPSLSSTAIIHISVEEGNNHMPTFMENHYRIQISEGQVEWGVLYLPVQDQDSPFTAAWRTQFHILGGNEEEHFDIMTDPETNQGVLNVIKPLDYETQAAHSLIIVVENQEQLFSCEEGQPQPSTKAMASATVSIHVVDTNDPPAFHPRSFIVSEEDGARPGIRLGAFNATDPDRVASQIRYKLVHDPADWMIVDERSGVVTTKRQIDRESPHVNDSFYTVTVHAVDNGLPPLTGTGTLVLYLSDVNDNAPSLQSHSRYLEVCESARDKPLLLEAEDSDLHPYSDPFTFDLDSAQRDVEDTWMLRTKQGEGRSAELLMLRSLPPGDYLVPLFIADRQGLTQKQTVHVRVCSCPSGSECENRSDVRLLWWALSPVCAALAVLAAALLCLLRCHFAFGPKRLRGSIPSENGHQTLIVYNEESKALSAQGHGMFFEPRGMRNRSSTPVYLDPLVPRCPLQLMEGRVVETWNQKLHAVDVLDSDTGYQPHVYREEGEYEGAETLSSLTVLEQDLSPELPDCLT</sequence>
<dbReference type="GO" id="GO:0044331">
    <property type="term" value="P:cell-cell adhesion mediated by cadherin"/>
    <property type="evidence" value="ECO:0007669"/>
    <property type="project" value="TreeGrafter"/>
</dbReference>
<evidence type="ECO:0000259" key="18">
    <source>
        <dbReference type="PROSITE" id="PS50268"/>
    </source>
</evidence>
<evidence type="ECO:0000256" key="11">
    <source>
        <dbReference type="ARBA" id="ARBA00023180"/>
    </source>
</evidence>
<dbReference type="PANTHER" id="PTHR24027">
    <property type="entry name" value="CADHERIN-23"/>
    <property type="match status" value="1"/>
</dbReference>
<dbReference type="Ensembl" id="ENSCGRT00001013582.1">
    <property type="protein sequence ID" value="ENSCGRP00001009375.1"/>
    <property type="gene ID" value="ENSCGRG00001011499.1"/>
</dbReference>
<dbReference type="InterPro" id="IPR015919">
    <property type="entry name" value="Cadherin-like_sf"/>
</dbReference>
<name>A0A8C2QFY2_CRIGR</name>
<comment type="function">
    <text evidence="12">Cadherins are calcium-dependent cell adhesion proteins. They preferentially interact with themselves in a homophilic manner in connecting cells; cadherins may thus contribute to the sorting of heterogeneous cell types. Ligand for integrins alpha-E/beta-7, ITGAE:ITGAB7, alpha-4/beta-7, ITGA4:ITGAB7 and alpha-4/beta-1, ITGA4:ITGAB1 through which modulates CD4(+) T cells activation.</text>
</comment>
<dbReference type="GO" id="GO:0045296">
    <property type="term" value="F:cadherin binding"/>
    <property type="evidence" value="ECO:0007669"/>
    <property type="project" value="TreeGrafter"/>
</dbReference>
<evidence type="ECO:0000256" key="10">
    <source>
        <dbReference type="ARBA" id="ARBA00023136"/>
    </source>
</evidence>
<feature type="domain" description="Cadherin" evidence="18">
    <location>
        <begin position="140"/>
        <end position="249"/>
    </location>
</feature>
<evidence type="ECO:0000256" key="3">
    <source>
        <dbReference type="ARBA" id="ARBA00022692"/>
    </source>
</evidence>
<dbReference type="GO" id="GO:0007156">
    <property type="term" value="P:homophilic cell adhesion via plasma membrane adhesion molecules"/>
    <property type="evidence" value="ECO:0007669"/>
    <property type="project" value="InterPro"/>
</dbReference>
<dbReference type="FunFam" id="2.60.40.60:FF:000095">
    <property type="entry name" value="Cadherin 13"/>
    <property type="match status" value="1"/>
</dbReference>
<dbReference type="CDD" id="cd11304">
    <property type="entry name" value="Cadherin_repeat"/>
    <property type="match status" value="4"/>
</dbReference>
<evidence type="ECO:0000256" key="8">
    <source>
        <dbReference type="ARBA" id="ARBA00022889"/>
    </source>
</evidence>
<dbReference type="GO" id="GO:0016339">
    <property type="term" value="P:calcium-dependent cell-cell adhesion via plasma membrane cell adhesion molecules"/>
    <property type="evidence" value="ECO:0007669"/>
    <property type="project" value="TreeGrafter"/>
</dbReference>
<accession>A0A8C2QFY2</accession>
<gene>
    <name evidence="19" type="primary">Cdh26</name>
</gene>
<keyword evidence="10 16" id="KW-0472">Membrane</keyword>
<dbReference type="FunFam" id="2.60.40.60:FF:000202">
    <property type="entry name" value="cadherin-8 isoform X4"/>
    <property type="match status" value="1"/>
</dbReference>
<evidence type="ECO:0000256" key="17">
    <source>
        <dbReference type="SAM" id="SignalP"/>
    </source>
</evidence>
<keyword evidence="2" id="KW-1003">Cell membrane</keyword>
<feature type="signal peptide" evidence="17">
    <location>
        <begin position="1"/>
        <end position="20"/>
    </location>
</feature>
<dbReference type="PRINTS" id="PR01820">
    <property type="entry name" value="DESMOCOLLIN"/>
</dbReference>
<dbReference type="GO" id="GO:0034332">
    <property type="term" value="P:adherens junction organization"/>
    <property type="evidence" value="ECO:0007669"/>
    <property type="project" value="TreeGrafter"/>
</dbReference>
<dbReference type="FunFam" id="2.60.40.60:FF:000019">
    <property type="entry name" value="Cadherin 2"/>
    <property type="match status" value="1"/>
</dbReference>
<evidence type="ECO:0000256" key="6">
    <source>
        <dbReference type="ARBA" id="ARBA00022737"/>
    </source>
</evidence>
<keyword evidence="3 16" id="KW-0812">Transmembrane</keyword>
<evidence type="ECO:0000256" key="5">
    <source>
        <dbReference type="ARBA" id="ARBA00022729"/>
    </source>
</evidence>
<comment type="subunit">
    <text evidence="13">Homodimer. Component of a cadherin:catenin adhesion complex composed of at least of CDH26, beta-catenin/CTNNB1, alpha-catenin/CTNNA1 and p120 catenin/CTNND1.</text>
</comment>
<dbReference type="InterPro" id="IPR002126">
    <property type="entry name" value="Cadherin-like_dom"/>
</dbReference>
<evidence type="ECO:0000256" key="2">
    <source>
        <dbReference type="ARBA" id="ARBA00022475"/>
    </source>
</evidence>
<dbReference type="GO" id="GO:0007043">
    <property type="term" value="P:cell-cell junction assembly"/>
    <property type="evidence" value="ECO:0007669"/>
    <property type="project" value="TreeGrafter"/>
</dbReference>
<dbReference type="GO" id="GO:0005178">
    <property type="term" value="F:integrin binding"/>
    <property type="evidence" value="ECO:0007669"/>
    <property type="project" value="Ensembl"/>
</dbReference>
<keyword evidence="6" id="KW-0677">Repeat</keyword>
<evidence type="ECO:0000313" key="19">
    <source>
        <dbReference type="Ensembl" id="ENSCGRP00001009375.1"/>
    </source>
</evidence>
<evidence type="ECO:0000256" key="9">
    <source>
        <dbReference type="ARBA" id="ARBA00022989"/>
    </source>
</evidence>
<evidence type="ECO:0000256" key="14">
    <source>
        <dbReference type="ARBA" id="ARBA00069031"/>
    </source>
</evidence>
<feature type="transmembrane region" description="Helical" evidence="16">
    <location>
        <begin position="590"/>
        <end position="613"/>
    </location>
</feature>
<dbReference type="GO" id="GO:0016477">
    <property type="term" value="P:cell migration"/>
    <property type="evidence" value="ECO:0007669"/>
    <property type="project" value="TreeGrafter"/>
</dbReference>
<reference evidence="19" key="2">
    <citation type="submission" date="2025-09" db="UniProtKB">
        <authorList>
            <consortium name="Ensembl"/>
        </authorList>
    </citation>
    <scope>IDENTIFICATION</scope>
</reference>
<dbReference type="GO" id="GO:0005509">
    <property type="term" value="F:calcium ion binding"/>
    <property type="evidence" value="ECO:0007669"/>
    <property type="project" value="UniProtKB-UniRule"/>
</dbReference>
<protein>
    <recommendedName>
        <fullName evidence="14">Cadherin-like protein 26</fullName>
    </recommendedName>
</protein>
<dbReference type="InterPro" id="IPR039808">
    <property type="entry name" value="Cadherin"/>
</dbReference>
<dbReference type="GO" id="GO:0070097">
    <property type="term" value="F:delta-catenin binding"/>
    <property type="evidence" value="ECO:0007669"/>
    <property type="project" value="Ensembl"/>
</dbReference>
<feature type="chain" id="PRO_5034571953" description="Cadherin-like protein 26" evidence="17">
    <location>
        <begin position="21"/>
        <end position="743"/>
    </location>
</feature>
<feature type="domain" description="Cadherin" evidence="18">
    <location>
        <begin position="31"/>
        <end position="139"/>
    </location>
</feature>
<evidence type="ECO:0000256" key="12">
    <source>
        <dbReference type="ARBA" id="ARBA00059993"/>
    </source>
</evidence>
<dbReference type="PANTHER" id="PTHR24027:SF78">
    <property type="entry name" value="CADHERIN-LIKE PROTEIN 26"/>
    <property type="match status" value="1"/>
</dbReference>
<evidence type="ECO:0000256" key="16">
    <source>
        <dbReference type="SAM" id="Phobius"/>
    </source>
</evidence>
<keyword evidence="8" id="KW-0130">Cell adhesion</keyword>
<evidence type="ECO:0000313" key="20">
    <source>
        <dbReference type="Proteomes" id="UP000694386"/>
    </source>
</evidence>
<dbReference type="SUPFAM" id="SSF49313">
    <property type="entry name" value="Cadherin-like"/>
    <property type="match status" value="5"/>
</dbReference>
<dbReference type="GO" id="GO:0005912">
    <property type="term" value="C:adherens junction"/>
    <property type="evidence" value="ECO:0007669"/>
    <property type="project" value="TreeGrafter"/>
</dbReference>
<keyword evidence="5 17" id="KW-0732">Signal</keyword>
<dbReference type="Pfam" id="PF00028">
    <property type="entry name" value="Cadherin"/>
    <property type="match status" value="3"/>
</dbReference>
<feature type="domain" description="Cadherin" evidence="18">
    <location>
        <begin position="250"/>
        <end position="370"/>
    </location>
</feature>
<dbReference type="Gene3D" id="2.60.40.60">
    <property type="entry name" value="Cadherins"/>
    <property type="match status" value="5"/>
</dbReference>
<dbReference type="GO" id="GO:0008013">
    <property type="term" value="F:beta-catenin binding"/>
    <property type="evidence" value="ECO:0007669"/>
    <property type="project" value="Ensembl"/>
</dbReference>
<dbReference type="PROSITE" id="PS00232">
    <property type="entry name" value="CADHERIN_1"/>
    <property type="match status" value="2"/>
</dbReference>
<evidence type="ECO:0000256" key="7">
    <source>
        <dbReference type="ARBA" id="ARBA00022837"/>
    </source>
</evidence>
<dbReference type="GO" id="GO:0000902">
    <property type="term" value="P:cell morphogenesis"/>
    <property type="evidence" value="ECO:0007669"/>
    <property type="project" value="TreeGrafter"/>
</dbReference>
<feature type="domain" description="Cadherin" evidence="18">
    <location>
        <begin position="371"/>
        <end position="477"/>
    </location>
</feature>
<comment type="subcellular location">
    <subcellularLocation>
        <location evidence="1">Cell membrane</location>
        <topology evidence="1">Single-pass type I membrane protein</topology>
    </subcellularLocation>
</comment>
<evidence type="ECO:0000256" key="4">
    <source>
        <dbReference type="ARBA" id="ARBA00022723"/>
    </source>
</evidence>
<dbReference type="GO" id="GO:0016342">
    <property type="term" value="C:catenin complex"/>
    <property type="evidence" value="ECO:0007669"/>
    <property type="project" value="TreeGrafter"/>
</dbReference>
<evidence type="ECO:0000256" key="13">
    <source>
        <dbReference type="ARBA" id="ARBA00062925"/>
    </source>
</evidence>
<keyword evidence="4" id="KW-0479">Metal-binding</keyword>
<evidence type="ECO:0000256" key="1">
    <source>
        <dbReference type="ARBA" id="ARBA00004251"/>
    </source>
</evidence>
<dbReference type="GO" id="GO:0015630">
    <property type="term" value="C:microtubule cytoskeleton"/>
    <property type="evidence" value="ECO:0007669"/>
    <property type="project" value="Ensembl"/>
</dbReference>
<keyword evidence="11" id="KW-0325">Glycoprotein</keyword>
<dbReference type="GO" id="GO:0035710">
    <property type="term" value="P:CD4-positive, alpha-beta T cell activation"/>
    <property type="evidence" value="ECO:0007669"/>
    <property type="project" value="Ensembl"/>
</dbReference>
<dbReference type="PROSITE" id="PS50268">
    <property type="entry name" value="CADHERIN_2"/>
    <property type="match status" value="4"/>
</dbReference>
<organism evidence="19 20">
    <name type="scientific">Cricetulus griseus</name>
    <name type="common">Chinese hamster</name>
    <name type="synonym">Cricetulus barabensis griseus</name>
    <dbReference type="NCBI Taxonomy" id="10029"/>
    <lineage>
        <taxon>Eukaryota</taxon>
        <taxon>Metazoa</taxon>
        <taxon>Chordata</taxon>
        <taxon>Craniata</taxon>
        <taxon>Vertebrata</taxon>
        <taxon>Euteleostomi</taxon>
        <taxon>Mammalia</taxon>
        <taxon>Eutheria</taxon>
        <taxon>Euarchontoglires</taxon>
        <taxon>Glires</taxon>
        <taxon>Rodentia</taxon>
        <taxon>Myomorpha</taxon>
        <taxon>Muroidea</taxon>
        <taxon>Cricetidae</taxon>
        <taxon>Cricetinae</taxon>
        <taxon>Cricetulus</taxon>
    </lineage>
</organism>
<dbReference type="PRINTS" id="PR00205">
    <property type="entry name" value="CADHERIN"/>
</dbReference>
<keyword evidence="9 16" id="KW-1133">Transmembrane helix</keyword>
<proteinExistence type="predicted"/>
<dbReference type="AlphaFoldDB" id="A0A8C2QFY2"/>
<reference evidence="19" key="1">
    <citation type="submission" date="2025-08" db="UniProtKB">
        <authorList>
            <consortium name="Ensembl"/>
        </authorList>
    </citation>
    <scope>IDENTIFICATION</scope>
</reference>
<dbReference type="Proteomes" id="UP000694386">
    <property type="component" value="Unplaced"/>
</dbReference>
<dbReference type="FunFam" id="2.60.40.60:FF:000158">
    <property type="entry name" value="Dachsous cadherin-related 1"/>
    <property type="match status" value="1"/>
</dbReference>
<dbReference type="InterPro" id="IPR020894">
    <property type="entry name" value="Cadherin_CS"/>
</dbReference>
<keyword evidence="7 15" id="KW-0106">Calcium</keyword>
<dbReference type="GO" id="GO:0045294">
    <property type="term" value="F:alpha-catenin binding"/>
    <property type="evidence" value="ECO:0007669"/>
    <property type="project" value="Ensembl"/>
</dbReference>
<dbReference type="FunFam" id="2.60.40.60:FF:000031">
    <property type="entry name" value="Cadherin 3"/>
    <property type="match status" value="1"/>
</dbReference>
<dbReference type="SMART" id="SM00112">
    <property type="entry name" value="CA"/>
    <property type="match status" value="4"/>
</dbReference>
<evidence type="ECO:0000256" key="15">
    <source>
        <dbReference type="PROSITE-ProRule" id="PRU00043"/>
    </source>
</evidence>